<organism evidence="4 5">
    <name type="scientific">Sparus aurata</name>
    <name type="common">Gilthead sea bream</name>
    <dbReference type="NCBI Taxonomy" id="8175"/>
    <lineage>
        <taxon>Eukaryota</taxon>
        <taxon>Metazoa</taxon>
        <taxon>Chordata</taxon>
        <taxon>Craniata</taxon>
        <taxon>Vertebrata</taxon>
        <taxon>Euteleostomi</taxon>
        <taxon>Actinopterygii</taxon>
        <taxon>Neopterygii</taxon>
        <taxon>Teleostei</taxon>
        <taxon>Neoteleostei</taxon>
        <taxon>Acanthomorphata</taxon>
        <taxon>Eupercaria</taxon>
        <taxon>Spariformes</taxon>
        <taxon>Sparidae</taxon>
        <taxon>Sparus</taxon>
    </lineage>
</organism>
<dbReference type="Pfam" id="PF00385">
    <property type="entry name" value="Chromo"/>
    <property type="match status" value="1"/>
</dbReference>
<dbReference type="PANTHER" id="PTHR37984">
    <property type="entry name" value="PROTEIN CBG26694"/>
    <property type="match status" value="1"/>
</dbReference>
<reference evidence="4" key="2">
    <citation type="submission" date="2025-08" db="UniProtKB">
        <authorList>
            <consortium name="Ensembl"/>
        </authorList>
    </citation>
    <scope>IDENTIFICATION</scope>
</reference>
<evidence type="ECO:0008006" key="6">
    <source>
        <dbReference type="Google" id="ProtNLM"/>
    </source>
</evidence>
<dbReference type="SUPFAM" id="SSF54160">
    <property type="entry name" value="Chromo domain-like"/>
    <property type="match status" value="1"/>
</dbReference>
<dbReference type="InterPro" id="IPR050951">
    <property type="entry name" value="Retrovirus_Pol_polyprotein"/>
</dbReference>
<protein>
    <recommendedName>
        <fullName evidence="6">Integrase catalytic domain-containing protein</fullName>
    </recommendedName>
</protein>
<reference evidence="4" key="3">
    <citation type="submission" date="2025-09" db="UniProtKB">
        <authorList>
            <consortium name="Ensembl"/>
        </authorList>
    </citation>
    <scope>IDENTIFICATION</scope>
</reference>
<dbReference type="FunFam" id="3.30.420.10:FF:000032">
    <property type="entry name" value="Retrovirus-related Pol polyprotein from transposon 297-like Protein"/>
    <property type="match status" value="1"/>
</dbReference>
<evidence type="ECO:0000259" key="3">
    <source>
        <dbReference type="PROSITE" id="PS50994"/>
    </source>
</evidence>
<dbReference type="InterPro" id="IPR016197">
    <property type="entry name" value="Chromo-like_dom_sf"/>
</dbReference>
<dbReference type="Ensembl" id="ENSSAUT00010029344.1">
    <property type="protein sequence ID" value="ENSSAUP00010027830.1"/>
    <property type="gene ID" value="ENSSAUG00010012006.1"/>
</dbReference>
<reference evidence="4" key="1">
    <citation type="submission" date="2021-04" db="EMBL/GenBank/DDBJ databases">
        <authorList>
            <consortium name="Wellcome Sanger Institute Data Sharing"/>
        </authorList>
    </citation>
    <scope>NUCLEOTIDE SEQUENCE [LARGE SCALE GENOMIC DNA]</scope>
</reference>
<dbReference type="GO" id="GO:0005634">
    <property type="term" value="C:nucleus"/>
    <property type="evidence" value="ECO:0007669"/>
    <property type="project" value="UniProtKB-SubCell"/>
</dbReference>
<dbReference type="Pfam" id="PF00665">
    <property type="entry name" value="rve"/>
    <property type="match status" value="1"/>
</dbReference>
<dbReference type="InterPro" id="IPR000953">
    <property type="entry name" value="Chromo/chromo_shadow_dom"/>
</dbReference>
<dbReference type="InterPro" id="IPR012337">
    <property type="entry name" value="RNaseH-like_sf"/>
</dbReference>
<dbReference type="PROSITE" id="PS50013">
    <property type="entry name" value="CHROMO_2"/>
    <property type="match status" value="1"/>
</dbReference>
<keyword evidence="5" id="KW-1185">Reference proteome</keyword>
<dbReference type="OMA" id="AVTWRIE"/>
<dbReference type="Gene3D" id="2.40.50.40">
    <property type="match status" value="1"/>
</dbReference>
<dbReference type="AlphaFoldDB" id="A0A671VN31"/>
<dbReference type="SMART" id="SM00298">
    <property type="entry name" value="CHROMO"/>
    <property type="match status" value="1"/>
</dbReference>
<evidence type="ECO:0000256" key="1">
    <source>
        <dbReference type="ARBA" id="ARBA00004123"/>
    </source>
</evidence>
<comment type="subcellular location">
    <subcellularLocation>
        <location evidence="1">Nucleus</location>
    </subcellularLocation>
</comment>
<feature type="domain" description="Integrase catalytic" evidence="3">
    <location>
        <begin position="9"/>
        <end position="168"/>
    </location>
</feature>
<dbReference type="PROSITE" id="PS50994">
    <property type="entry name" value="INTEGRASE"/>
    <property type="match status" value="1"/>
</dbReference>
<dbReference type="InterPro" id="IPR036397">
    <property type="entry name" value="RNaseH_sf"/>
</dbReference>
<dbReference type="GeneTree" id="ENSGT00940000163772"/>
<accession>A0A671VN31</accession>
<dbReference type="GO" id="GO:0003676">
    <property type="term" value="F:nucleic acid binding"/>
    <property type="evidence" value="ECO:0007669"/>
    <property type="project" value="InterPro"/>
</dbReference>
<proteinExistence type="predicted"/>
<dbReference type="SUPFAM" id="SSF53098">
    <property type="entry name" value="Ribonuclease H-like"/>
    <property type="match status" value="1"/>
</dbReference>
<dbReference type="InterPro" id="IPR023780">
    <property type="entry name" value="Chromo_domain"/>
</dbReference>
<dbReference type="InterPro" id="IPR056924">
    <property type="entry name" value="SH3_Tf2-1"/>
</dbReference>
<dbReference type="Gene3D" id="3.30.420.10">
    <property type="entry name" value="Ribonuclease H-like superfamily/Ribonuclease H"/>
    <property type="match status" value="1"/>
</dbReference>
<dbReference type="GO" id="GO:0015074">
    <property type="term" value="P:DNA integration"/>
    <property type="evidence" value="ECO:0007669"/>
    <property type="project" value="InterPro"/>
</dbReference>
<name>A0A671VN31_SPAAU</name>
<dbReference type="PANTHER" id="PTHR37984:SF5">
    <property type="entry name" value="PROTEIN NYNRIN-LIKE"/>
    <property type="match status" value="1"/>
</dbReference>
<evidence type="ECO:0000313" key="5">
    <source>
        <dbReference type="Proteomes" id="UP000472265"/>
    </source>
</evidence>
<dbReference type="Proteomes" id="UP000472265">
    <property type="component" value="Chromosome 21"/>
</dbReference>
<evidence type="ECO:0000313" key="4">
    <source>
        <dbReference type="Ensembl" id="ENSSAUP00010027830.1"/>
    </source>
</evidence>
<dbReference type="InParanoid" id="A0A671VN31"/>
<feature type="domain" description="Chromo" evidence="2">
    <location>
        <begin position="310"/>
        <end position="368"/>
    </location>
</feature>
<dbReference type="Pfam" id="PF24626">
    <property type="entry name" value="SH3_Tf2-1"/>
    <property type="match status" value="1"/>
</dbReference>
<evidence type="ECO:0000259" key="2">
    <source>
        <dbReference type="PROSITE" id="PS50013"/>
    </source>
</evidence>
<dbReference type="InterPro" id="IPR001584">
    <property type="entry name" value="Integrase_cat-core"/>
</dbReference>
<sequence>MGLLQPLPIPSRPWSDISMDFVTGLPVSQGNTTVLTVVDRFSKMVKFIALPKLPSAKEMAEVMMNQVFRIHGFPKDIVSDRGPQFVSRFWREFCRFIGAKASLTSGYHPEANGQTERLNQQLETGLRCLLSQNPSTWSKNLVWVEYAHNSLPTSATGFSPFKCAYGYQPPVFPENEREVSVPSAHAMIRRCHRIWAAARQVLIRQGDRVKKAADRKRRPAPAYQVGQKVWLSAKDLHLKVPSKKLAPRFVGPFPVTQIIGPAAVRLRLPRSLRVHPTFHVSQIKPVKESQMVPATTAPPPPEVIEGGPVYKVKQLLAVRNRGRGRQYLVDWEGYGPEERQWIPSRHIVDPTLIDDFHKNNPGQPGPSSVGC</sequence>